<dbReference type="RefSeq" id="WP_149838502.1">
    <property type="nucleotide sequence ID" value="NZ_VUOC01000002.1"/>
</dbReference>
<feature type="coiled-coil region" evidence="1">
    <location>
        <begin position="192"/>
        <end position="229"/>
    </location>
</feature>
<evidence type="ECO:0000313" key="3">
    <source>
        <dbReference type="EMBL" id="KAA2243627.1"/>
    </source>
</evidence>
<keyword evidence="2" id="KW-0732">Signal</keyword>
<protein>
    <recommendedName>
        <fullName evidence="5">DUF4369 domain-containing protein</fullName>
    </recommendedName>
</protein>
<reference evidence="3 4" key="2">
    <citation type="submission" date="2019-09" db="EMBL/GenBank/DDBJ databases">
        <authorList>
            <person name="Jin C."/>
        </authorList>
    </citation>
    <scope>NUCLEOTIDE SEQUENCE [LARGE SCALE GENOMIC DNA]</scope>
    <source>
        <strain evidence="3 4">BN140078</strain>
    </source>
</reference>
<feature type="signal peptide" evidence="2">
    <location>
        <begin position="1"/>
        <end position="19"/>
    </location>
</feature>
<evidence type="ECO:0000256" key="2">
    <source>
        <dbReference type="SAM" id="SignalP"/>
    </source>
</evidence>
<accession>A0A5B2VZQ6</accession>
<evidence type="ECO:0000313" key="4">
    <source>
        <dbReference type="Proteomes" id="UP000324611"/>
    </source>
</evidence>
<proteinExistence type="predicted"/>
<dbReference type="AlphaFoldDB" id="A0A5B2VZQ6"/>
<evidence type="ECO:0008006" key="5">
    <source>
        <dbReference type="Google" id="ProtNLM"/>
    </source>
</evidence>
<evidence type="ECO:0000256" key="1">
    <source>
        <dbReference type="SAM" id="Coils"/>
    </source>
</evidence>
<name>A0A5B2VZQ6_9BACT</name>
<reference evidence="3 4" key="1">
    <citation type="submission" date="2019-09" db="EMBL/GenBank/DDBJ databases">
        <title>Chitinophaga ginsengihumi sp. nov., isolated from soil of ginseng rhizosphere.</title>
        <authorList>
            <person name="Lee J."/>
        </authorList>
    </citation>
    <scope>NUCLEOTIDE SEQUENCE [LARGE SCALE GENOMIC DNA]</scope>
    <source>
        <strain evidence="3 4">BN140078</strain>
    </source>
</reference>
<organism evidence="3 4">
    <name type="scientific">Chitinophaga agrisoli</name>
    <dbReference type="NCBI Taxonomy" id="2607653"/>
    <lineage>
        <taxon>Bacteria</taxon>
        <taxon>Pseudomonadati</taxon>
        <taxon>Bacteroidota</taxon>
        <taxon>Chitinophagia</taxon>
        <taxon>Chitinophagales</taxon>
        <taxon>Chitinophagaceae</taxon>
        <taxon>Chitinophaga</taxon>
    </lineage>
</organism>
<gene>
    <name evidence="3" type="ORF">F0L74_14180</name>
</gene>
<dbReference type="Proteomes" id="UP000324611">
    <property type="component" value="Unassembled WGS sequence"/>
</dbReference>
<keyword evidence="4" id="KW-1185">Reference proteome</keyword>
<dbReference type="EMBL" id="VUOC01000002">
    <property type="protein sequence ID" value="KAA2243627.1"/>
    <property type="molecule type" value="Genomic_DNA"/>
</dbReference>
<comment type="caution">
    <text evidence="3">The sequence shown here is derived from an EMBL/GenBank/DDBJ whole genome shotgun (WGS) entry which is preliminary data.</text>
</comment>
<keyword evidence="1" id="KW-0175">Coiled coil</keyword>
<feature type="chain" id="PRO_5022750899" description="DUF4369 domain-containing protein" evidence="2">
    <location>
        <begin position="20"/>
        <end position="236"/>
    </location>
</feature>
<sequence length="236" mass="26031">MKKIVSLFAFSMACCNLYAQQWSGSTTTSNLLYRDGNVLIGATALMGTFGATDRIFQLQGPSGFITFRAPGKTSSFDIAYTPDFGKAGFFTSNMPMAFSTNLVERMRINTDGTVAIGTADAKGYMLAVNGSAVFTKAVVKLNAAWPDYVFNKDYALPSLQMVKAYIDENKRLPDMPSAEEIARTGQDLGEMNKKLLQKIEELTLYVISLKQENEQQQQQLNALQKQIAESRLPGKQ</sequence>